<sequence>MMLLRWEQGRGVVDELIDKRHLERVPANGEHAAQLLEQARRHATSAATIRNSDPELAFAAAYDAARKALTAILAIQGLRPTSAGGHLAVYHSALAQLDPPDTEYPHAGSAAIHLDDVDDAITTADEIVKLADTLIETLPPYGR</sequence>
<organism evidence="1 2">
    <name type="scientific">Microbacterium profundi</name>
    <dbReference type="NCBI Taxonomy" id="450380"/>
    <lineage>
        <taxon>Bacteria</taxon>
        <taxon>Bacillati</taxon>
        <taxon>Actinomycetota</taxon>
        <taxon>Actinomycetes</taxon>
        <taxon>Micrococcales</taxon>
        <taxon>Microbacteriaceae</taxon>
        <taxon>Microbacterium</taxon>
    </lineage>
</organism>
<gene>
    <name evidence="1" type="ORF">AB0301_16685</name>
</gene>
<dbReference type="EMBL" id="JBFBMH010000042">
    <property type="protein sequence ID" value="MEW1976693.1"/>
    <property type="molecule type" value="Genomic_DNA"/>
</dbReference>
<accession>A0ABV3LLF5</accession>
<name>A0ABV3LLF5_9MICO</name>
<evidence type="ECO:0000313" key="1">
    <source>
        <dbReference type="EMBL" id="MEW1976693.1"/>
    </source>
</evidence>
<proteinExistence type="predicted"/>
<dbReference type="RefSeq" id="WP_366233515.1">
    <property type="nucleotide sequence ID" value="NZ_JBFBMH010000042.1"/>
</dbReference>
<reference evidence="1 2" key="1">
    <citation type="submission" date="2024-06" db="EMBL/GenBank/DDBJ databases">
        <title>The Natural Products Discovery Center: Release of the First 8490 Sequenced Strains for Exploring Actinobacteria Biosynthetic Diversity.</title>
        <authorList>
            <person name="Kalkreuter E."/>
            <person name="Kautsar S.A."/>
            <person name="Yang D."/>
            <person name="Bader C.D."/>
            <person name="Teijaro C.N."/>
            <person name="Fluegel L."/>
            <person name="Davis C.M."/>
            <person name="Simpson J.R."/>
            <person name="Lauterbach L."/>
            <person name="Steele A.D."/>
            <person name="Gui C."/>
            <person name="Meng S."/>
            <person name="Li G."/>
            <person name="Viehrig K."/>
            <person name="Ye F."/>
            <person name="Su P."/>
            <person name="Kiefer A.F."/>
            <person name="Nichols A."/>
            <person name="Cepeda A.J."/>
            <person name="Yan W."/>
            <person name="Fan B."/>
            <person name="Jiang Y."/>
            <person name="Adhikari A."/>
            <person name="Zheng C.-J."/>
            <person name="Schuster L."/>
            <person name="Cowan T.M."/>
            <person name="Smanski M.J."/>
            <person name="Chevrette M.G."/>
            <person name="De Carvalho L.P.S."/>
            <person name="Shen B."/>
        </authorList>
    </citation>
    <scope>NUCLEOTIDE SEQUENCE [LARGE SCALE GENOMIC DNA]</scope>
    <source>
        <strain evidence="1 2">NPDC077434</strain>
    </source>
</reference>
<comment type="caution">
    <text evidence="1">The sequence shown here is derived from an EMBL/GenBank/DDBJ whole genome shotgun (WGS) entry which is preliminary data.</text>
</comment>
<dbReference type="Proteomes" id="UP001553715">
    <property type="component" value="Unassembled WGS sequence"/>
</dbReference>
<protein>
    <recommendedName>
        <fullName evidence="3">HEPN domain-containing protein</fullName>
    </recommendedName>
</protein>
<evidence type="ECO:0000313" key="2">
    <source>
        <dbReference type="Proteomes" id="UP001553715"/>
    </source>
</evidence>
<evidence type="ECO:0008006" key="3">
    <source>
        <dbReference type="Google" id="ProtNLM"/>
    </source>
</evidence>
<keyword evidence="2" id="KW-1185">Reference proteome</keyword>